<sequence>MKYSAKETRKTLSAHFVHLDITKIGKTQDRQGMEKKLWKKWKLCDKSKEELSADCAPVTRGQQLYRKRCSTQEKTGSFAYREQCSEIKSPMRKGTLESTLTVMG</sequence>
<dbReference type="AlphaFoldDB" id="A0A811U2W3"/>
<proteinExistence type="predicted"/>
<protein>
    <submittedName>
        <fullName evidence="1">(Mediterranean fruit fly) hypothetical protein</fullName>
    </submittedName>
</protein>
<gene>
    <name evidence="1" type="ORF">CCAP1982_LOCUS1251</name>
</gene>
<dbReference type="Proteomes" id="UP000606786">
    <property type="component" value="Unassembled WGS sequence"/>
</dbReference>
<evidence type="ECO:0000313" key="1">
    <source>
        <dbReference type="EMBL" id="CAD6992387.1"/>
    </source>
</evidence>
<dbReference type="EMBL" id="CAJHJT010000001">
    <property type="protein sequence ID" value="CAD6992387.1"/>
    <property type="molecule type" value="Genomic_DNA"/>
</dbReference>
<accession>A0A811U2W3</accession>
<evidence type="ECO:0000313" key="2">
    <source>
        <dbReference type="Proteomes" id="UP000606786"/>
    </source>
</evidence>
<keyword evidence="2" id="KW-1185">Reference proteome</keyword>
<reference evidence="1" key="1">
    <citation type="submission" date="2020-11" db="EMBL/GenBank/DDBJ databases">
        <authorList>
            <person name="Whitehead M."/>
        </authorList>
    </citation>
    <scope>NUCLEOTIDE SEQUENCE</scope>
    <source>
        <strain evidence="1">EGII</strain>
    </source>
</reference>
<comment type="caution">
    <text evidence="1">The sequence shown here is derived from an EMBL/GenBank/DDBJ whole genome shotgun (WGS) entry which is preliminary data.</text>
</comment>
<organism evidence="1 2">
    <name type="scientific">Ceratitis capitata</name>
    <name type="common">Mediterranean fruit fly</name>
    <name type="synonym">Tephritis capitata</name>
    <dbReference type="NCBI Taxonomy" id="7213"/>
    <lineage>
        <taxon>Eukaryota</taxon>
        <taxon>Metazoa</taxon>
        <taxon>Ecdysozoa</taxon>
        <taxon>Arthropoda</taxon>
        <taxon>Hexapoda</taxon>
        <taxon>Insecta</taxon>
        <taxon>Pterygota</taxon>
        <taxon>Neoptera</taxon>
        <taxon>Endopterygota</taxon>
        <taxon>Diptera</taxon>
        <taxon>Brachycera</taxon>
        <taxon>Muscomorpha</taxon>
        <taxon>Tephritoidea</taxon>
        <taxon>Tephritidae</taxon>
        <taxon>Ceratitis</taxon>
        <taxon>Ceratitis</taxon>
    </lineage>
</organism>
<name>A0A811U2W3_CERCA</name>